<dbReference type="Proteomes" id="UP000327294">
    <property type="component" value="Chromosome"/>
</dbReference>
<gene>
    <name evidence="1" type="ORF">F9278_23150</name>
</gene>
<sequence length="197" mass="21164">MQPTARPETVALPPVEPEPAVLVHSSADRRLATEHWLLATHPTPEQARREWSEPGKVALLPLGTLFSAVRLPGRLVLAVAGGKAPSRDVDALLDEVLEGGPVICDVQGPRYYALVPGSTPEKFRQALEEWRPLGVDCLGRGTYLGVPRVDAVEFDPQACASYWSVPMSSAATLCTPLNVARLIAAGKRVLEEAADES</sequence>
<reference evidence="1 2" key="1">
    <citation type="submission" date="2019-10" db="EMBL/GenBank/DDBJ databases">
        <title>Streptomyces sp. strain GY16 isolated from leaves of Broussonetia papyrifera.</title>
        <authorList>
            <person name="Mo P."/>
        </authorList>
    </citation>
    <scope>NUCLEOTIDE SEQUENCE [LARGE SCALE GENOMIC DNA]</scope>
    <source>
        <strain evidence="1 2">GY16</strain>
    </source>
</reference>
<name>A0A5P8K703_9ACTN</name>
<evidence type="ECO:0000313" key="1">
    <source>
        <dbReference type="EMBL" id="QFQ98578.1"/>
    </source>
</evidence>
<evidence type="ECO:0000313" key="2">
    <source>
        <dbReference type="Proteomes" id="UP000327294"/>
    </source>
</evidence>
<dbReference type="AlphaFoldDB" id="A0A5P8K703"/>
<dbReference type="RefSeq" id="WP_152170034.1">
    <property type="nucleotide sequence ID" value="NZ_CP045096.1"/>
</dbReference>
<dbReference type="EMBL" id="CP045096">
    <property type="protein sequence ID" value="QFQ98578.1"/>
    <property type="molecule type" value="Genomic_DNA"/>
</dbReference>
<protein>
    <submittedName>
        <fullName evidence="1">Uncharacterized protein</fullName>
    </submittedName>
</protein>
<proteinExistence type="predicted"/>
<organism evidence="1 2">
    <name type="scientific">Streptomyces phaeolivaceus</name>
    <dbReference type="NCBI Taxonomy" id="2653200"/>
    <lineage>
        <taxon>Bacteria</taxon>
        <taxon>Bacillati</taxon>
        <taxon>Actinomycetota</taxon>
        <taxon>Actinomycetes</taxon>
        <taxon>Kitasatosporales</taxon>
        <taxon>Streptomycetaceae</taxon>
        <taxon>Streptomyces</taxon>
    </lineage>
</organism>
<accession>A0A5P8K703</accession>
<dbReference type="KEGG" id="sphv:F9278_23150"/>
<keyword evidence="2" id="KW-1185">Reference proteome</keyword>